<gene>
    <name evidence="2" type="ORF">NIES21_07550</name>
</gene>
<dbReference type="EMBL" id="AP018174">
    <property type="protein sequence ID" value="BAY14969.1"/>
    <property type="molecule type" value="Genomic_DNA"/>
</dbReference>
<dbReference type="CDD" id="cd06260">
    <property type="entry name" value="DUF820-like"/>
    <property type="match status" value="1"/>
</dbReference>
<name>A0A1Z4GBW0_9CYAN</name>
<feature type="domain" description="Putative restriction endonuclease" evidence="1">
    <location>
        <begin position="20"/>
        <end position="191"/>
    </location>
</feature>
<organism evidence="2 3">
    <name type="scientific">Anabaenopsis circularis NIES-21</name>
    <dbReference type="NCBI Taxonomy" id="1085406"/>
    <lineage>
        <taxon>Bacteria</taxon>
        <taxon>Bacillati</taxon>
        <taxon>Cyanobacteriota</taxon>
        <taxon>Cyanophyceae</taxon>
        <taxon>Nostocales</taxon>
        <taxon>Nodulariaceae</taxon>
        <taxon>Anabaenopsis</taxon>
    </lineage>
</organism>
<dbReference type="InterPro" id="IPR011335">
    <property type="entry name" value="Restrct_endonuc-II-like"/>
</dbReference>
<evidence type="ECO:0000259" key="1">
    <source>
        <dbReference type="Pfam" id="PF05685"/>
    </source>
</evidence>
<dbReference type="AlphaFoldDB" id="A0A1Z4GBW0"/>
<evidence type="ECO:0000313" key="3">
    <source>
        <dbReference type="Proteomes" id="UP000218287"/>
    </source>
</evidence>
<dbReference type="Gene3D" id="3.90.1570.10">
    <property type="entry name" value="tt1808, chain A"/>
    <property type="match status" value="1"/>
</dbReference>
<dbReference type="Proteomes" id="UP000218287">
    <property type="component" value="Chromosome"/>
</dbReference>
<dbReference type="PANTHER" id="PTHR34107">
    <property type="entry name" value="SLL0198 PROTEIN-RELATED"/>
    <property type="match status" value="1"/>
</dbReference>
<dbReference type="SUPFAM" id="SSF52980">
    <property type="entry name" value="Restriction endonuclease-like"/>
    <property type="match status" value="1"/>
</dbReference>
<evidence type="ECO:0000313" key="2">
    <source>
        <dbReference type="EMBL" id="BAY14969.1"/>
    </source>
</evidence>
<proteinExistence type="predicted"/>
<dbReference type="PANTHER" id="PTHR34107:SF7">
    <property type="entry name" value="SLR2092 PROTEIN"/>
    <property type="match status" value="1"/>
</dbReference>
<dbReference type="InterPro" id="IPR008538">
    <property type="entry name" value="Uma2"/>
</dbReference>
<keyword evidence="3" id="KW-1185">Reference proteome</keyword>
<reference evidence="2 3" key="1">
    <citation type="submission" date="2017-06" db="EMBL/GenBank/DDBJ databases">
        <title>Genome sequencing of cyanobaciteial culture collection at National Institute for Environmental Studies (NIES).</title>
        <authorList>
            <person name="Hirose Y."/>
            <person name="Shimura Y."/>
            <person name="Fujisawa T."/>
            <person name="Nakamura Y."/>
            <person name="Kawachi M."/>
        </authorList>
    </citation>
    <scope>NUCLEOTIDE SEQUENCE [LARGE SCALE GENOMIC DNA]</scope>
    <source>
        <strain evidence="2 3">NIES-21</strain>
    </source>
</reference>
<dbReference type="InterPro" id="IPR012296">
    <property type="entry name" value="Nuclease_put_TT1808"/>
</dbReference>
<accession>A0A1Z4GBW0</accession>
<dbReference type="Pfam" id="PF05685">
    <property type="entry name" value="Uma2"/>
    <property type="match status" value="1"/>
</dbReference>
<protein>
    <recommendedName>
        <fullName evidence="1">Putative restriction endonuclease domain-containing protein</fullName>
    </recommendedName>
</protein>
<sequence length="198" mass="23126">MMLQSPLILQIPPSMQMTDEQLFDFCQVNSHLRIEKDRFGHLSIMSAIDDKIVNLNGSIFEQLRVWSQQHNVGVIFDVNTRFKLSTGANRLPYAAWMKLERWNTLSSAQKEWFIPTCPDFVVEIRFLNHNLQLIQEKMTEYMQEAEIKLGWLIDLQHRQVYIYYPDKLEECLDNPDTVSADPVLAGFILNTSSIWSLS</sequence>